<comment type="similarity">
    <text evidence="1">Belongs to the aldehyde dehydrogenase family.</text>
</comment>
<dbReference type="Proteomes" id="UP000219612">
    <property type="component" value="Unassembled WGS sequence"/>
</dbReference>
<dbReference type="Pfam" id="PF00171">
    <property type="entry name" value="Aldedh"/>
    <property type="match status" value="1"/>
</dbReference>
<dbReference type="EMBL" id="OBDY01000057">
    <property type="protein sequence ID" value="SNY75380.1"/>
    <property type="molecule type" value="Genomic_DNA"/>
</dbReference>
<dbReference type="GO" id="GO:0008911">
    <property type="term" value="F:lactaldehyde dehydrogenase (NAD+) activity"/>
    <property type="evidence" value="ECO:0007669"/>
    <property type="project" value="TreeGrafter"/>
</dbReference>
<evidence type="ECO:0000256" key="2">
    <source>
        <dbReference type="ARBA" id="ARBA00023002"/>
    </source>
</evidence>
<accession>A0A285KRX5</accession>
<dbReference type="OrthoDB" id="3955596at2"/>
<dbReference type="AlphaFoldDB" id="A0A285KRX5"/>
<dbReference type="InterPro" id="IPR015590">
    <property type="entry name" value="Aldehyde_DH_dom"/>
</dbReference>
<dbReference type="InterPro" id="IPR016163">
    <property type="entry name" value="Ald_DH_C"/>
</dbReference>
<dbReference type="PANTHER" id="PTHR42991">
    <property type="entry name" value="ALDEHYDE DEHYDROGENASE"/>
    <property type="match status" value="1"/>
</dbReference>
<keyword evidence="2" id="KW-0560">Oxidoreductase</keyword>
<evidence type="ECO:0000259" key="3">
    <source>
        <dbReference type="Pfam" id="PF00171"/>
    </source>
</evidence>
<dbReference type="PANTHER" id="PTHR42991:SF1">
    <property type="entry name" value="ALDEHYDE DEHYDROGENASE"/>
    <property type="match status" value="1"/>
</dbReference>
<dbReference type="Gene3D" id="3.40.605.10">
    <property type="entry name" value="Aldehyde Dehydrogenase, Chain A, domain 1"/>
    <property type="match status" value="1"/>
</dbReference>
<organism evidence="4 5">
    <name type="scientific">Paractinoplanes atraurantiacus</name>
    <dbReference type="NCBI Taxonomy" id="1036182"/>
    <lineage>
        <taxon>Bacteria</taxon>
        <taxon>Bacillati</taxon>
        <taxon>Actinomycetota</taxon>
        <taxon>Actinomycetes</taxon>
        <taxon>Micromonosporales</taxon>
        <taxon>Micromonosporaceae</taxon>
        <taxon>Paractinoplanes</taxon>
    </lineage>
</organism>
<name>A0A285KRX5_9ACTN</name>
<dbReference type="InterPro" id="IPR051020">
    <property type="entry name" value="ALDH-related_metabolic_enz"/>
</dbReference>
<dbReference type="InterPro" id="IPR016162">
    <property type="entry name" value="Ald_DH_N"/>
</dbReference>
<dbReference type="InterPro" id="IPR016161">
    <property type="entry name" value="Ald_DH/histidinol_DH"/>
</dbReference>
<dbReference type="SUPFAM" id="SSF53720">
    <property type="entry name" value="ALDH-like"/>
    <property type="match status" value="1"/>
</dbReference>
<proteinExistence type="inferred from homology"/>
<reference evidence="4 5" key="1">
    <citation type="submission" date="2017-09" db="EMBL/GenBank/DDBJ databases">
        <authorList>
            <person name="Ehlers B."/>
            <person name="Leendertz F.H."/>
        </authorList>
    </citation>
    <scope>NUCLEOTIDE SEQUENCE [LARGE SCALE GENOMIC DNA]</scope>
    <source>
        <strain evidence="4 5">CGMCC 4.6857</strain>
    </source>
</reference>
<dbReference type="Gene3D" id="3.40.309.10">
    <property type="entry name" value="Aldehyde Dehydrogenase, Chain A, domain 2"/>
    <property type="match status" value="1"/>
</dbReference>
<keyword evidence="5" id="KW-1185">Reference proteome</keyword>
<gene>
    <name evidence="4" type="ORF">SAMN05421748_1577</name>
</gene>
<feature type="domain" description="Aldehyde dehydrogenase" evidence="3">
    <location>
        <begin position="16"/>
        <end position="314"/>
    </location>
</feature>
<sequence length="392" mass="40680">MQVTPRIGGRPATAPEWIEVLSPYDGSPVARVPALGPDHVASAVAAAGAALSRDDFPQHRRAEVLERTADLLAERAEEFAVTIARESAHPIRTARAEATRAAATLRHAAAESRHLTGDLIPSSELVTPPPNHPGGGSGERLGFTLRRPAGVVAVVSPARFPLVAHVLGPAIAAGCPVVLKPSDRTPVSAIRLAELLVEAGLPDDWISVVTGPAAETPLVLHPAPAVLLFGGAAGEGPRVRQAAAGKRLLLSFEGPVPVIVGADADPGRVIDALQGDISLYVDQSLHDRLVAELQDTIAARRTGDPLDEATDAIPAVAVKPFARLTEAIRLANEANENGPGSQAAIFTSDLGAALRAARELRFAGVLVNEVPTFPLPVPMAALTDLKTVVVTP</sequence>
<evidence type="ECO:0000313" key="4">
    <source>
        <dbReference type="EMBL" id="SNY75380.1"/>
    </source>
</evidence>
<evidence type="ECO:0000313" key="5">
    <source>
        <dbReference type="Proteomes" id="UP000219612"/>
    </source>
</evidence>
<dbReference type="RefSeq" id="WP_097329313.1">
    <property type="nucleotide sequence ID" value="NZ_OBDY01000057.1"/>
</dbReference>
<protein>
    <submittedName>
        <fullName evidence="4">Aldehyde dehydrogenase</fullName>
    </submittedName>
</protein>
<evidence type="ECO:0000256" key="1">
    <source>
        <dbReference type="ARBA" id="ARBA00009986"/>
    </source>
</evidence>